<sequence>MDVNGLVIHQFFELSRSQYTVEHAVGRDADNCLERCDHVCAFFYAHLAIVNSDLDKMPVLAFVGMVMPLPVMRRRFHLFDFGVDEFDPALREQNLRLNLNFANDAGGRPFVDLAYQGRGNRLRFVAIPFST</sequence>
<name>Q13JC0_PARXL</name>
<evidence type="ECO:0000313" key="1">
    <source>
        <dbReference type="EMBL" id="ABE35819.1"/>
    </source>
</evidence>
<proteinExistence type="predicted"/>
<organism evidence="1 2">
    <name type="scientific">Paraburkholderia xenovorans (strain LB400)</name>
    <dbReference type="NCBI Taxonomy" id="266265"/>
    <lineage>
        <taxon>Bacteria</taxon>
        <taxon>Pseudomonadati</taxon>
        <taxon>Pseudomonadota</taxon>
        <taxon>Betaproteobacteria</taxon>
        <taxon>Burkholderiales</taxon>
        <taxon>Burkholderiaceae</taxon>
        <taxon>Paraburkholderia</taxon>
    </lineage>
</organism>
<keyword evidence="2" id="KW-1185">Reference proteome</keyword>
<dbReference type="EMBL" id="CP000271">
    <property type="protein sequence ID" value="ABE35819.1"/>
    <property type="molecule type" value="Genomic_DNA"/>
</dbReference>
<reference evidence="1 2" key="1">
    <citation type="journal article" date="2006" name="Proc. Natl. Acad. Sci. U.S.A.">
        <title>Burkholderia xenovorans LB400 harbors a multi-replicon, 9.73-Mbp genome shaped for versatility.</title>
        <authorList>
            <person name="Chain P.S."/>
            <person name="Denef V.J."/>
            <person name="Konstantinidis K.T."/>
            <person name="Vergez L.M."/>
            <person name="Agullo L."/>
            <person name="Reyes V.L."/>
            <person name="Hauser L."/>
            <person name="Cordova M."/>
            <person name="Gomez L."/>
            <person name="Gonzalez M."/>
            <person name="Land M."/>
            <person name="Lao V."/>
            <person name="Larimer F."/>
            <person name="LiPuma J.J."/>
            <person name="Mahenthiralingam E."/>
            <person name="Malfatti S.A."/>
            <person name="Marx C.J."/>
            <person name="Parnell J.J."/>
            <person name="Ramette A."/>
            <person name="Richardson P."/>
            <person name="Seeger M."/>
            <person name="Smith D."/>
            <person name="Spilker T."/>
            <person name="Sul W.J."/>
            <person name="Tsoi T.V."/>
            <person name="Ulrich L.E."/>
            <person name="Zhulin I.B."/>
            <person name="Tiedje J.M."/>
        </authorList>
    </citation>
    <scope>NUCLEOTIDE SEQUENCE [LARGE SCALE GENOMIC DNA]</scope>
    <source>
        <strain evidence="1 2">LB400</strain>
    </source>
</reference>
<protein>
    <submittedName>
        <fullName evidence="1">Uncharacterized protein</fullName>
    </submittedName>
</protein>
<dbReference type="STRING" id="266265.Bxe_B0116"/>
<gene>
    <name evidence="1" type="ORF">Bxe_B0116</name>
</gene>
<dbReference type="KEGG" id="bxe:Bxe_B0116"/>
<dbReference type="Proteomes" id="UP000001817">
    <property type="component" value="Chromosome 2"/>
</dbReference>
<accession>Q13JC0</accession>
<dbReference type="AlphaFoldDB" id="Q13JC0"/>
<evidence type="ECO:0000313" key="2">
    <source>
        <dbReference type="Proteomes" id="UP000001817"/>
    </source>
</evidence>